<comment type="caution">
    <text evidence="6">The sequence shown here is derived from an EMBL/GenBank/DDBJ whole genome shotgun (WGS) entry which is preliminary data.</text>
</comment>
<evidence type="ECO:0000313" key="7">
    <source>
        <dbReference type="Proteomes" id="UP001159363"/>
    </source>
</evidence>
<dbReference type="PANTHER" id="PTHR18916:SF85">
    <property type="entry name" value="TUBULIN-FOLDING COFACTOR B"/>
    <property type="match status" value="1"/>
</dbReference>
<dbReference type="SUPFAM" id="SSF54236">
    <property type="entry name" value="Ubiquitin-like"/>
    <property type="match status" value="1"/>
</dbReference>
<evidence type="ECO:0000256" key="3">
    <source>
        <dbReference type="ARBA" id="ARBA00023186"/>
    </source>
</evidence>
<dbReference type="PROSITE" id="PS50245">
    <property type="entry name" value="CAP_GLY_2"/>
    <property type="match status" value="1"/>
</dbReference>
<evidence type="ECO:0000313" key="6">
    <source>
        <dbReference type="EMBL" id="KAJ8882455.1"/>
    </source>
</evidence>
<dbReference type="InterPro" id="IPR045172">
    <property type="entry name" value="TBCB_Ubl"/>
</dbReference>
<accession>A0ABQ9HDV1</accession>
<dbReference type="SUPFAM" id="SSF74924">
    <property type="entry name" value="Cap-Gly domain"/>
    <property type="match status" value="1"/>
</dbReference>
<dbReference type="InterPro" id="IPR036859">
    <property type="entry name" value="CAP-Gly_dom_sf"/>
</dbReference>
<dbReference type="InterPro" id="IPR000626">
    <property type="entry name" value="Ubiquitin-like_dom"/>
</dbReference>
<keyword evidence="7" id="KW-1185">Reference proteome</keyword>
<name>A0ABQ9HDV1_9NEOP</name>
<dbReference type="Gene3D" id="2.30.30.190">
    <property type="entry name" value="CAP Gly-rich-like domain"/>
    <property type="match status" value="1"/>
</dbReference>
<dbReference type="InterPro" id="IPR029071">
    <property type="entry name" value="Ubiquitin-like_domsf"/>
</dbReference>
<sequence length="244" mass="27874">MTEFKVVTEDFVNISVTTSEDDYCVEKRFKKGLTVHDLKNKLELVTGCSAQSMKINVYDSNNKFVCFLANDDALLGSYRVDSGMRLHVTGEFAARHFLGDGENIETSKMSEEEYNKRTDTLKAYLERNKLGKYNEEQQRQLEERCRLEAQAEEEAAKKIEVGDRCEVAVPDKPLRRGCVRFIGKVEFSPGWWVGVQYDEPFGKHDGTVKGVKYFECPPKYGSFVKPAHIQVGDFPEENAELDEI</sequence>
<dbReference type="InterPro" id="IPR000938">
    <property type="entry name" value="CAP-Gly_domain"/>
</dbReference>
<dbReference type="Pfam" id="PF14560">
    <property type="entry name" value="Ubiquitin_2"/>
    <property type="match status" value="1"/>
</dbReference>
<reference evidence="6 7" key="1">
    <citation type="submission" date="2023-02" db="EMBL/GenBank/DDBJ databases">
        <title>LHISI_Scaffold_Assembly.</title>
        <authorList>
            <person name="Stuart O.P."/>
            <person name="Cleave R."/>
            <person name="Magrath M.J.L."/>
            <person name="Mikheyev A.S."/>
        </authorList>
    </citation>
    <scope>NUCLEOTIDE SEQUENCE [LARGE SCALE GENOMIC DNA]</scope>
    <source>
        <strain evidence="6">Daus_M_001</strain>
        <tissue evidence="6">Leg muscle</tissue>
    </source>
</reference>
<keyword evidence="3" id="KW-0143">Chaperone</keyword>
<dbReference type="EMBL" id="JARBHB010000005">
    <property type="protein sequence ID" value="KAJ8882455.1"/>
    <property type="molecule type" value="Genomic_DNA"/>
</dbReference>
<dbReference type="PROSITE" id="PS00845">
    <property type="entry name" value="CAP_GLY_1"/>
    <property type="match status" value="1"/>
</dbReference>
<keyword evidence="2" id="KW-0963">Cytoplasm</keyword>
<evidence type="ECO:0000256" key="2">
    <source>
        <dbReference type="ARBA" id="ARBA00022490"/>
    </source>
</evidence>
<evidence type="ECO:0000256" key="1">
    <source>
        <dbReference type="ARBA" id="ARBA00004496"/>
    </source>
</evidence>
<gene>
    <name evidence="6" type="ORF">PR048_014263</name>
</gene>
<comment type="subcellular location">
    <subcellularLocation>
        <location evidence="1">Cytoplasm</location>
    </subcellularLocation>
</comment>
<feature type="domain" description="CAP-Gly" evidence="5">
    <location>
        <begin position="183"/>
        <end position="225"/>
    </location>
</feature>
<evidence type="ECO:0000259" key="5">
    <source>
        <dbReference type="PROSITE" id="PS50245"/>
    </source>
</evidence>
<dbReference type="Proteomes" id="UP001159363">
    <property type="component" value="Chromosome 4"/>
</dbReference>
<dbReference type="SMART" id="SM01052">
    <property type="entry name" value="CAP_GLY"/>
    <property type="match status" value="1"/>
</dbReference>
<proteinExistence type="inferred from homology"/>
<organism evidence="6 7">
    <name type="scientific">Dryococelus australis</name>
    <dbReference type="NCBI Taxonomy" id="614101"/>
    <lineage>
        <taxon>Eukaryota</taxon>
        <taxon>Metazoa</taxon>
        <taxon>Ecdysozoa</taxon>
        <taxon>Arthropoda</taxon>
        <taxon>Hexapoda</taxon>
        <taxon>Insecta</taxon>
        <taxon>Pterygota</taxon>
        <taxon>Neoptera</taxon>
        <taxon>Polyneoptera</taxon>
        <taxon>Phasmatodea</taxon>
        <taxon>Verophasmatodea</taxon>
        <taxon>Anareolatae</taxon>
        <taxon>Phasmatidae</taxon>
        <taxon>Eurycanthinae</taxon>
        <taxon>Dryococelus</taxon>
    </lineage>
</organism>
<protein>
    <recommendedName>
        <fullName evidence="5">CAP-Gly domain-containing protein</fullName>
    </recommendedName>
</protein>
<comment type="similarity">
    <text evidence="4">Belongs to the TBCB family.</text>
</comment>
<dbReference type="Pfam" id="PF01302">
    <property type="entry name" value="CAP_GLY"/>
    <property type="match status" value="1"/>
</dbReference>
<dbReference type="PANTHER" id="PTHR18916">
    <property type="entry name" value="DYNACTIN 1-RELATED MICROTUBULE-BINDING"/>
    <property type="match status" value="1"/>
</dbReference>
<dbReference type="CDD" id="cd01789">
    <property type="entry name" value="Ubl_TBCB"/>
    <property type="match status" value="1"/>
</dbReference>
<evidence type="ECO:0000256" key="4">
    <source>
        <dbReference type="ARBA" id="ARBA00025779"/>
    </source>
</evidence>
<dbReference type="Gene3D" id="3.10.20.90">
    <property type="entry name" value="Phosphatidylinositol 3-kinase Catalytic Subunit, Chain A, domain 1"/>
    <property type="match status" value="1"/>
</dbReference>